<feature type="active site" evidence="7">
    <location>
        <position position="170"/>
    </location>
</feature>
<dbReference type="KEGG" id="saca:FFV09_22715"/>
<reference evidence="11 12" key="1">
    <citation type="submission" date="2019-06" db="EMBL/GenBank/DDBJ databases">
        <title>Saccharibacillus brassicae sp. nov., an endophytic bacterium isolated from Chinese cabbage seeds (Brassica pekinensis).</title>
        <authorList>
            <person name="Jiang L."/>
            <person name="Lee J."/>
            <person name="Kim S.W."/>
        </authorList>
    </citation>
    <scope>NUCLEOTIDE SEQUENCE [LARGE SCALE GENOMIC DNA]</scope>
    <source>
        <strain evidence="12">KCTC 43072 / ATSA2</strain>
    </source>
</reference>
<dbReference type="GO" id="GO:0009252">
    <property type="term" value="P:peptidoglycan biosynthetic process"/>
    <property type="evidence" value="ECO:0007669"/>
    <property type="project" value="UniProtKB-KW"/>
</dbReference>
<evidence type="ECO:0000256" key="8">
    <source>
        <dbReference type="PIRSR" id="PIRSR618044-2"/>
    </source>
</evidence>
<keyword evidence="11" id="KW-0645">Protease</keyword>
<feature type="active site" description="Proton acceptor" evidence="7">
    <location>
        <position position="113"/>
    </location>
</feature>
<dbReference type="GO" id="GO:0071555">
    <property type="term" value="P:cell wall organization"/>
    <property type="evidence" value="ECO:0007669"/>
    <property type="project" value="UniProtKB-KW"/>
</dbReference>
<evidence type="ECO:0000256" key="6">
    <source>
        <dbReference type="ARBA" id="ARBA00023316"/>
    </source>
</evidence>
<dbReference type="Gene3D" id="3.40.710.10">
    <property type="entry name" value="DD-peptidase/beta-lactamase superfamily"/>
    <property type="match status" value="1"/>
</dbReference>
<keyword evidence="4" id="KW-0133">Cell shape</keyword>
<keyword evidence="3" id="KW-0378">Hydrolase</keyword>
<dbReference type="Proteomes" id="UP000316968">
    <property type="component" value="Chromosome"/>
</dbReference>
<evidence type="ECO:0000259" key="10">
    <source>
        <dbReference type="Pfam" id="PF00768"/>
    </source>
</evidence>
<dbReference type="GO" id="GO:0008360">
    <property type="term" value="P:regulation of cell shape"/>
    <property type="evidence" value="ECO:0007669"/>
    <property type="project" value="UniProtKB-KW"/>
</dbReference>
<evidence type="ECO:0000256" key="7">
    <source>
        <dbReference type="PIRSR" id="PIRSR618044-1"/>
    </source>
</evidence>
<comment type="similarity">
    <text evidence="1 9">Belongs to the peptidase S11 family.</text>
</comment>
<keyword evidence="5" id="KW-0573">Peptidoglycan synthesis</keyword>
<feature type="active site" description="Acyl-ester intermediate" evidence="7">
    <location>
        <position position="110"/>
    </location>
</feature>
<evidence type="ECO:0000256" key="3">
    <source>
        <dbReference type="ARBA" id="ARBA00022801"/>
    </source>
</evidence>
<dbReference type="AlphaFoldDB" id="A0A4Y6V086"/>
<evidence type="ECO:0000313" key="11">
    <source>
        <dbReference type="EMBL" id="QDH23429.1"/>
    </source>
</evidence>
<dbReference type="PANTHER" id="PTHR21581:SF26">
    <property type="entry name" value="D-ALANYL-D-ALANINE ENDOPEPTIDASE"/>
    <property type="match status" value="1"/>
</dbReference>
<gene>
    <name evidence="11" type="ORF">FFV09_22715</name>
</gene>
<evidence type="ECO:0000256" key="5">
    <source>
        <dbReference type="ARBA" id="ARBA00022984"/>
    </source>
</evidence>
<keyword evidence="2" id="KW-0732">Signal</keyword>
<dbReference type="EMBL" id="CP041217">
    <property type="protein sequence ID" value="QDH23429.1"/>
    <property type="molecule type" value="Genomic_DNA"/>
</dbReference>
<feature type="domain" description="Peptidase S11 D-alanyl-D-alanine carboxypeptidase A N-terminal" evidence="10">
    <location>
        <begin position="82"/>
        <end position="313"/>
    </location>
</feature>
<dbReference type="Pfam" id="PF00768">
    <property type="entry name" value="Peptidase_S11"/>
    <property type="match status" value="1"/>
</dbReference>
<evidence type="ECO:0000256" key="4">
    <source>
        <dbReference type="ARBA" id="ARBA00022960"/>
    </source>
</evidence>
<evidence type="ECO:0000256" key="9">
    <source>
        <dbReference type="RuleBase" id="RU004016"/>
    </source>
</evidence>
<keyword evidence="6" id="KW-0961">Cell wall biogenesis/degradation</keyword>
<dbReference type="SUPFAM" id="SSF56601">
    <property type="entry name" value="beta-lactamase/transpeptidase-like"/>
    <property type="match status" value="1"/>
</dbReference>
<organism evidence="11 12">
    <name type="scientific">Saccharibacillus brassicae</name>
    <dbReference type="NCBI Taxonomy" id="2583377"/>
    <lineage>
        <taxon>Bacteria</taxon>
        <taxon>Bacillati</taxon>
        <taxon>Bacillota</taxon>
        <taxon>Bacilli</taxon>
        <taxon>Bacillales</taxon>
        <taxon>Paenibacillaceae</taxon>
        <taxon>Saccharibacillus</taxon>
    </lineage>
</organism>
<keyword evidence="11" id="KW-0121">Carboxypeptidase</keyword>
<dbReference type="InterPro" id="IPR012338">
    <property type="entry name" value="Beta-lactam/transpept-like"/>
</dbReference>
<dbReference type="GO" id="GO:0009002">
    <property type="term" value="F:serine-type D-Ala-D-Ala carboxypeptidase activity"/>
    <property type="evidence" value="ECO:0007669"/>
    <property type="project" value="InterPro"/>
</dbReference>
<sequence length="333" mass="35100">MKKRVEITKGEFVLPLFTYKKSRSGAVRSKRGAMLSAVLALAIGGSTAAAEPAQASPAGETSVASRSASSLLSASNLTSGLYSSNAILIDLNNGQMRMKKNINQKVYPASMTKMMTVLVALEGLPDKQKKITLPASIFPALKKEGASMAGFLPGEKVKGIDLLYGSMLPSGADASMGLAYAVAGSEAAFVKKMNQKAKKLGMTHTHFANVTGLHDPNHYTTVKDMSILLRAGLKNATFRKLITTEKHAIGATNSHPNGLTVRSTLSESAPTLQFKGGKILGGKTGYTRAAGLCLASLAVKNGRSYILVTAGADGTPWTKPYHILDALNVYPKL</sequence>
<dbReference type="PRINTS" id="PR00725">
    <property type="entry name" value="DADACBPTASE1"/>
</dbReference>
<dbReference type="InterPro" id="IPR001967">
    <property type="entry name" value="Peptidase_S11_N"/>
</dbReference>
<dbReference type="PANTHER" id="PTHR21581">
    <property type="entry name" value="D-ALANYL-D-ALANINE CARBOXYPEPTIDASE"/>
    <property type="match status" value="1"/>
</dbReference>
<protein>
    <submittedName>
        <fullName evidence="11">D-alanyl-D-alanine carboxypeptidase</fullName>
    </submittedName>
</protein>
<feature type="binding site" evidence="8">
    <location>
        <position position="283"/>
    </location>
    <ligand>
        <name>substrate</name>
    </ligand>
</feature>
<evidence type="ECO:0000256" key="2">
    <source>
        <dbReference type="ARBA" id="ARBA00022729"/>
    </source>
</evidence>
<name>A0A4Y6V086_SACBS</name>
<dbReference type="InterPro" id="IPR018044">
    <property type="entry name" value="Peptidase_S11"/>
</dbReference>
<keyword evidence="12" id="KW-1185">Reference proteome</keyword>
<accession>A0A4Y6V086</accession>
<dbReference type="GO" id="GO:0006508">
    <property type="term" value="P:proteolysis"/>
    <property type="evidence" value="ECO:0007669"/>
    <property type="project" value="InterPro"/>
</dbReference>
<dbReference type="OrthoDB" id="9791132at2"/>
<evidence type="ECO:0000256" key="1">
    <source>
        <dbReference type="ARBA" id="ARBA00007164"/>
    </source>
</evidence>
<evidence type="ECO:0000313" key="12">
    <source>
        <dbReference type="Proteomes" id="UP000316968"/>
    </source>
</evidence>
<proteinExistence type="inferred from homology"/>